<protein>
    <submittedName>
        <fullName evidence="1">Uncharacterized protein</fullName>
    </submittedName>
</protein>
<dbReference type="EMBL" id="JAACJO010000009">
    <property type="protein sequence ID" value="KAF5354091.1"/>
    <property type="molecule type" value="Genomic_DNA"/>
</dbReference>
<proteinExistence type="predicted"/>
<sequence>MQDMPSLWANIVTDLTEDYPPAPLFRLIAERSDPALVDVDLWGAGDLHQSYPCVSPQTNPGISYTTLADSLEALCCHIQRCRRFKVFVTDSISAESFVKIPFSCADRLEEVELATQCGQEIDDEIFHALRGLTALRRLKLLGFGNSTTIQRAMPTLPWLQLLHLDLSYPISTEEVFWLLQSCTFAVTVRIKAKMQVGYNGPAICVPNMRALSLSACGRNVLRSLRRIEAPKLEVFHLETRREASIYETPTEIPADDQFVWPSILNKSLSLRVLLLNDPGSTYRDALHLLADNYVKVIPIVKLGIRGAETFHAKETPHLLLPDDNMLGWVDSSVALGYGRDNKYLLSDIGVQL</sequence>
<dbReference type="Gene3D" id="3.80.10.10">
    <property type="entry name" value="Ribonuclease Inhibitor"/>
    <property type="match status" value="1"/>
</dbReference>
<dbReference type="InterPro" id="IPR032675">
    <property type="entry name" value="LRR_dom_sf"/>
</dbReference>
<reference evidence="1 2" key="1">
    <citation type="journal article" date="2020" name="ISME J.">
        <title>Uncovering the hidden diversity of litter-decomposition mechanisms in mushroom-forming fungi.</title>
        <authorList>
            <person name="Floudas D."/>
            <person name="Bentzer J."/>
            <person name="Ahren D."/>
            <person name="Johansson T."/>
            <person name="Persson P."/>
            <person name="Tunlid A."/>
        </authorList>
    </citation>
    <scope>NUCLEOTIDE SEQUENCE [LARGE SCALE GENOMIC DNA]</scope>
    <source>
        <strain evidence="1 2">CBS 146.42</strain>
    </source>
</reference>
<dbReference type="OrthoDB" id="2984476at2759"/>
<dbReference type="SUPFAM" id="SSF52047">
    <property type="entry name" value="RNI-like"/>
    <property type="match status" value="1"/>
</dbReference>
<comment type="caution">
    <text evidence="1">The sequence shown here is derived from an EMBL/GenBank/DDBJ whole genome shotgun (WGS) entry which is preliminary data.</text>
</comment>
<dbReference type="AlphaFoldDB" id="A0A8H5D7D2"/>
<dbReference type="Proteomes" id="UP000559027">
    <property type="component" value="Unassembled WGS sequence"/>
</dbReference>
<organism evidence="1 2">
    <name type="scientific">Leucocoprinus leucothites</name>
    <dbReference type="NCBI Taxonomy" id="201217"/>
    <lineage>
        <taxon>Eukaryota</taxon>
        <taxon>Fungi</taxon>
        <taxon>Dikarya</taxon>
        <taxon>Basidiomycota</taxon>
        <taxon>Agaricomycotina</taxon>
        <taxon>Agaricomycetes</taxon>
        <taxon>Agaricomycetidae</taxon>
        <taxon>Agaricales</taxon>
        <taxon>Agaricineae</taxon>
        <taxon>Agaricaceae</taxon>
        <taxon>Leucocoprinus</taxon>
    </lineage>
</organism>
<evidence type="ECO:0000313" key="1">
    <source>
        <dbReference type="EMBL" id="KAF5354091.1"/>
    </source>
</evidence>
<accession>A0A8H5D7D2</accession>
<gene>
    <name evidence="1" type="ORF">D9756_006895</name>
</gene>
<keyword evidence="2" id="KW-1185">Reference proteome</keyword>
<name>A0A8H5D7D2_9AGAR</name>
<evidence type="ECO:0000313" key="2">
    <source>
        <dbReference type="Proteomes" id="UP000559027"/>
    </source>
</evidence>